<dbReference type="PROSITE" id="PS51063">
    <property type="entry name" value="HTH_CRP_2"/>
    <property type="match status" value="1"/>
</dbReference>
<name>A0ABM6TN27_9CAUL</name>
<dbReference type="InterPro" id="IPR018490">
    <property type="entry name" value="cNMP-bd_dom_sf"/>
</dbReference>
<evidence type="ECO:0000313" key="6">
    <source>
        <dbReference type="Proteomes" id="UP000240527"/>
    </source>
</evidence>
<dbReference type="EMBL" id="CP027850">
    <property type="protein sequence ID" value="AVQ04506.1"/>
    <property type="molecule type" value="Genomic_DNA"/>
</dbReference>
<organism evidence="5 6">
    <name type="scientific">Caulobacter segnis</name>
    <dbReference type="NCBI Taxonomy" id="88688"/>
    <lineage>
        <taxon>Bacteria</taxon>
        <taxon>Pseudomonadati</taxon>
        <taxon>Pseudomonadota</taxon>
        <taxon>Alphaproteobacteria</taxon>
        <taxon>Caulobacterales</taxon>
        <taxon>Caulobacteraceae</taxon>
        <taxon>Caulobacter</taxon>
    </lineage>
</organism>
<dbReference type="PRINTS" id="PR00034">
    <property type="entry name" value="HTHCRP"/>
</dbReference>
<feature type="domain" description="HTH crp-type" evidence="4">
    <location>
        <begin position="137"/>
        <end position="211"/>
    </location>
</feature>
<evidence type="ECO:0000256" key="1">
    <source>
        <dbReference type="ARBA" id="ARBA00023015"/>
    </source>
</evidence>
<sequence>MARRDTLSALEREVLSGLLGPERAVAAGTVLIAPGDRPSFSTFLVSGFCARFSVTAAGGRQLTEINVAGDFIDLHSLLMRQMDHGVVALADCVVAFAPHADLRRLTEQHPHLGRLLWLETVIDGAIHRQWLVTMGQQSAASRLAHLVCELYRRLEAAGLASDGQLKIPMTQTDLGDVLGLTPIHVNRVLMELRREGLIEWKGTQVTIPDWDRLATFAEFDPNYLRLQSDAV</sequence>
<dbReference type="Pfam" id="PF13545">
    <property type="entry name" value="HTH_Crp_2"/>
    <property type="match status" value="1"/>
</dbReference>
<keyword evidence="1" id="KW-0805">Transcription regulation</keyword>
<dbReference type="Pfam" id="PF00027">
    <property type="entry name" value="cNMP_binding"/>
    <property type="match status" value="1"/>
</dbReference>
<dbReference type="SMART" id="SM00419">
    <property type="entry name" value="HTH_CRP"/>
    <property type="match status" value="1"/>
</dbReference>
<protein>
    <submittedName>
        <fullName evidence="5">Crp/Fnr family transcriptional regulator</fullName>
    </submittedName>
</protein>
<dbReference type="InterPro" id="IPR012318">
    <property type="entry name" value="HTH_CRP"/>
</dbReference>
<dbReference type="InterPro" id="IPR036390">
    <property type="entry name" value="WH_DNA-bd_sf"/>
</dbReference>
<dbReference type="Proteomes" id="UP000240527">
    <property type="component" value="Chromosome"/>
</dbReference>
<evidence type="ECO:0000256" key="3">
    <source>
        <dbReference type="ARBA" id="ARBA00023163"/>
    </source>
</evidence>
<keyword evidence="2" id="KW-0238">DNA-binding</keyword>
<evidence type="ECO:0000313" key="5">
    <source>
        <dbReference type="EMBL" id="AVQ04506.1"/>
    </source>
</evidence>
<dbReference type="SUPFAM" id="SSF51206">
    <property type="entry name" value="cAMP-binding domain-like"/>
    <property type="match status" value="1"/>
</dbReference>
<gene>
    <name evidence="5" type="ORF">B7G68_16795</name>
</gene>
<dbReference type="Gene3D" id="2.60.120.10">
    <property type="entry name" value="Jelly Rolls"/>
    <property type="match status" value="1"/>
</dbReference>
<accession>A0ABM6TN27</accession>
<keyword evidence="3" id="KW-0804">Transcription</keyword>
<dbReference type="Gene3D" id="1.10.10.10">
    <property type="entry name" value="Winged helix-like DNA-binding domain superfamily/Winged helix DNA-binding domain"/>
    <property type="match status" value="1"/>
</dbReference>
<keyword evidence="6" id="KW-1185">Reference proteome</keyword>
<dbReference type="InterPro" id="IPR000595">
    <property type="entry name" value="cNMP-bd_dom"/>
</dbReference>
<proteinExistence type="predicted"/>
<evidence type="ECO:0000256" key="2">
    <source>
        <dbReference type="ARBA" id="ARBA00023125"/>
    </source>
</evidence>
<dbReference type="CDD" id="cd00038">
    <property type="entry name" value="CAP_ED"/>
    <property type="match status" value="1"/>
</dbReference>
<reference evidence="5 6" key="1">
    <citation type="journal article" date="2015" name="Biotechnol. Bioeng.">
        <title>Genome sequence and phenotypic characterization of Caulobacter segnis.</title>
        <authorList>
            <person name="Patel S."/>
            <person name="Fletcher B."/>
            <person name="Scott D.C."/>
            <person name="Ely B."/>
        </authorList>
    </citation>
    <scope>NUCLEOTIDE SEQUENCE [LARGE SCALE GENOMIC DNA]</scope>
    <source>
        <strain evidence="5 6">TK0059</strain>
    </source>
</reference>
<dbReference type="SUPFAM" id="SSF46785">
    <property type="entry name" value="Winged helix' DNA-binding domain"/>
    <property type="match status" value="1"/>
</dbReference>
<dbReference type="InterPro" id="IPR036388">
    <property type="entry name" value="WH-like_DNA-bd_sf"/>
</dbReference>
<evidence type="ECO:0000259" key="4">
    <source>
        <dbReference type="PROSITE" id="PS51063"/>
    </source>
</evidence>
<dbReference type="InterPro" id="IPR014710">
    <property type="entry name" value="RmlC-like_jellyroll"/>
</dbReference>